<organism evidence="1 2">
    <name type="scientific">Haemophilus parahaemolyticus</name>
    <dbReference type="NCBI Taxonomy" id="735"/>
    <lineage>
        <taxon>Bacteria</taxon>
        <taxon>Pseudomonadati</taxon>
        <taxon>Pseudomonadota</taxon>
        <taxon>Gammaproteobacteria</taxon>
        <taxon>Pasteurellales</taxon>
        <taxon>Pasteurellaceae</taxon>
        <taxon>Haemophilus</taxon>
    </lineage>
</organism>
<gene>
    <name evidence="1" type="ORF">NCTC10794_00682</name>
</gene>
<dbReference type="RefSeq" id="WP_119222343.1">
    <property type="nucleotide sequence ID" value="NZ_UGHH01000002.1"/>
</dbReference>
<proteinExistence type="predicted"/>
<accession>A0A377HZQ0</accession>
<sequence>MKVLSQDEVTNVQGGAFVNNFSIPNLGLPNFRFDKFNPHLSGVGGGGKLNIPNFGNIRYGGGSIGANINVGKNINIVPSIDITKQPFKSPKITGGGVSVTVKY</sequence>
<name>A0A377HZQ0_HAEPH</name>
<protein>
    <submittedName>
        <fullName evidence="1">Uncharacterized protein</fullName>
    </submittedName>
</protein>
<evidence type="ECO:0000313" key="1">
    <source>
        <dbReference type="EMBL" id="STO63644.1"/>
    </source>
</evidence>
<dbReference type="Proteomes" id="UP000254867">
    <property type="component" value="Unassembled WGS sequence"/>
</dbReference>
<dbReference type="AlphaFoldDB" id="A0A377HZQ0"/>
<evidence type="ECO:0000313" key="2">
    <source>
        <dbReference type="Proteomes" id="UP000254867"/>
    </source>
</evidence>
<dbReference type="EMBL" id="UGHH01000002">
    <property type="protein sequence ID" value="STO63644.1"/>
    <property type="molecule type" value="Genomic_DNA"/>
</dbReference>
<reference evidence="1 2" key="1">
    <citation type="submission" date="2018-06" db="EMBL/GenBank/DDBJ databases">
        <authorList>
            <consortium name="Pathogen Informatics"/>
            <person name="Doyle S."/>
        </authorList>
    </citation>
    <scope>NUCLEOTIDE SEQUENCE [LARGE SCALE GENOMIC DNA]</scope>
    <source>
        <strain evidence="1 2">NCTC10794</strain>
    </source>
</reference>